<gene>
    <name evidence="1" type="ORF">QQF64_025846</name>
</gene>
<evidence type="ECO:0000313" key="2">
    <source>
        <dbReference type="Proteomes" id="UP001558613"/>
    </source>
</evidence>
<feature type="non-terminal residue" evidence="1">
    <location>
        <position position="1"/>
    </location>
</feature>
<name>A0ABR3NR82_9TELE</name>
<reference evidence="1 2" key="1">
    <citation type="submission" date="2023-09" db="EMBL/GenBank/DDBJ databases">
        <authorList>
            <person name="Wang M."/>
        </authorList>
    </citation>
    <scope>NUCLEOTIDE SEQUENCE [LARGE SCALE GENOMIC DNA]</scope>
    <source>
        <strain evidence="1">GT-2023</strain>
        <tissue evidence="1">Liver</tissue>
    </source>
</reference>
<accession>A0ABR3NR82</accession>
<feature type="non-terminal residue" evidence="1">
    <location>
        <position position="50"/>
    </location>
</feature>
<evidence type="ECO:0000313" key="1">
    <source>
        <dbReference type="EMBL" id="KAL1279173.1"/>
    </source>
</evidence>
<comment type="caution">
    <text evidence="1">The sequence shown here is derived from an EMBL/GenBank/DDBJ whole genome shotgun (WGS) entry which is preliminary data.</text>
</comment>
<proteinExistence type="predicted"/>
<sequence>VDVILGRPWLAKHQPRINWSTGEILGWSKECQDHSIVQDTKELSEINQPA</sequence>
<protein>
    <submittedName>
        <fullName evidence="1">Uncharacterized protein</fullName>
    </submittedName>
</protein>
<dbReference type="Gene3D" id="2.40.70.10">
    <property type="entry name" value="Acid Proteases"/>
    <property type="match status" value="1"/>
</dbReference>
<dbReference type="Proteomes" id="UP001558613">
    <property type="component" value="Unassembled WGS sequence"/>
</dbReference>
<keyword evidence="2" id="KW-1185">Reference proteome</keyword>
<organism evidence="1 2">
    <name type="scientific">Cirrhinus molitorella</name>
    <name type="common">mud carp</name>
    <dbReference type="NCBI Taxonomy" id="172907"/>
    <lineage>
        <taxon>Eukaryota</taxon>
        <taxon>Metazoa</taxon>
        <taxon>Chordata</taxon>
        <taxon>Craniata</taxon>
        <taxon>Vertebrata</taxon>
        <taxon>Euteleostomi</taxon>
        <taxon>Actinopterygii</taxon>
        <taxon>Neopterygii</taxon>
        <taxon>Teleostei</taxon>
        <taxon>Ostariophysi</taxon>
        <taxon>Cypriniformes</taxon>
        <taxon>Cyprinidae</taxon>
        <taxon>Labeoninae</taxon>
        <taxon>Labeonini</taxon>
        <taxon>Cirrhinus</taxon>
    </lineage>
</organism>
<dbReference type="EMBL" id="JAYMGO010000003">
    <property type="protein sequence ID" value="KAL1279173.1"/>
    <property type="molecule type" value="Genomic_DNA"/>
</dbReference>
<dbReference type="InterPro" id="IPR021109">
    <property type="entry name" value="Peptidase_aspartic_dom_sf"/>
</dbReference>